<dbReference type="SUPFAM" id="SSF53756">
    <property type="entry name" value="UDP-Glycosyltransferase/glycogen phosphorylase"/>
    <property type="match status" value="1"/>
</dbReference>
<keyword evidence="4" id="KW-1185">Reference proteome</keyword>
<evidence type="ECO:0000259" key="2">
    <source>
        <dbReference type="Pfam" id="PF13439"/>
    </source>
</evidence>
<dbReference type="AlphaFoldDB" id="A0A1M5AQP7"/>
<keyword evidence="3" id="KW-0808">Transferase</keyword>
<dbReference type="EMBL" id="FQUZ01000018">
    <property type="protein sequence ID" value="SHF32559.1"/>
    <property type="molecule type" value="Genomic_DNA"/>
</dbReference>
<organism evidence="3 4">
    <name type="scientific">Lampropedia hyalina DSM 16112</name>
    <dbReference type="NCBI Taxonomy" id="1122156"/>
    <lineage>
        <taxon>Bacteria</taxon>
        <taxon>Pseudomonadati</taxon>
        <taxon>Pseudomonadota</taxon>
        <taxon>Betaproteobacteria</taxon>
        <taxon>Burkholderiales</taxon>
        <taxon>Comamonadaceae</taxon>
        <taxon>Lampropedia</taxon>
    </lineage>
</organism>
<dbReference type="InterPro" id="IPR001296">
    <property type="entry name" value="Glyco_trans_1"/>
</dbReference>
<dbReference type="CDD" id="cd03807">
    <property type="entry name" value="GT4_WbnK-like"/>
    <property type="match status" value="1"/>
</dbReference>
<evidence type="ECO:0000313" key="3">
    <source>
        <dbReference type="EMBL" id="SHF32559.1"/>
    </source>
</evidence>
<dbReference type="Proteomes" id="UP000184327">
    <property type="component" value="Unassembled WGS sequence"/>
</dbReference>
<dbReference type="Pfam" id="PF00534">
    <property type="entry name" value="Glycos_transf_1"/>
    <property type="match status" value="1"/>
</dbReference>
<dbReference type="RefSeq" id="WP_073356299.1">
    <property type="nucleotide sequence ID" value="NZ_FQUZ01000018.1"/>
</dbReference>
<sequence length="376" mass="41984">MKKVIHIITGLNDGGAEAVLYRLVTSDRENVHHIVSMMNNGKYGPLLRNAGVQVTCLNMPQGKVTLLGLWKLWRLLHKERPAVVQTWMYHANLIGGVVACLAGVKKIFWGIHHTTLAPESTKRSTIFVAKVCARISRLVPTAIVCCAQKSVEVHQALGYAEEKMYAIPNGYDLSRFSWNFQTRRHLREQWGISENQWLLGMVGRFDPLKDHGNLLHALAEIKKQGIEFFAVLVGRGMDSSNDQLKKWMIDLNLVDEVRLLGQRTDVPDVMNALDVHVLSSCSEAFPNVLAEAMACGTPVVTTDVGDAAVIVGDTGWVVPPKDATALAHALLQARRAMDDAEGWQLRRTAARQRVEENFSLSRMLESYNTLWRDGKL</sequence>
<proteinExistence type="predicted"/>
<gene>
    <name evidence="3" type="ORF">SAMN02745117_01736</name>
</gene>
<evidence type="ECO:0000259" key="1">
    <source>
        <dbReference type="Pfam" id="PF00534"/>
    </source>
</evidence>
<dbReference type="PANTHER" id="PTHR12526">
    <property type="entry name" value="GLYCOSYLTRANSFERASE"/>
    <property type="match status" value="1"/>
</dbReference>
<dbReference type="STRING" id="1122156.SAMN02745117_01736"/>
<dbReference type="Pfam" id="PF13439">
    <property type="entry name" value="Glyco_transf_4"/>
    <property type="match status" value="1"/>
</dbReference>
<accession>A0A1M5AQP7</accession>
<dbReference type="InterPro" id="IPR028098">
    <property type="entry name" value="Glyco_trans_4-like_N"/>
</dbReference>
<reference evidence="3 4" key="1">
    <citation type="submission" date="2016-11" db="EMBL/GenBank/DDBJ databases">
        <authorList>
            <person name="Jaros S."/>
            <person name="Januszkiewicz K."/>
            <person name="Wedrychowicz H."/>
        </authorList>
    </citation>
    <scope>NUCLEOTIDE SEQUENCE [LARGE SCALE GENOMIC DNA]</scope>
    <source>
        <strain evidence="3 4">DSM 16112</strain>
    </source>
</reference>
<protein>
    <submittedName>
        <fullName evidence="3">Glycosyltransferase involved in cell wall bisynthesis</fullName>
    </submittedName>
</protein>
<dbReference type="GO" id="GO:0016757">
    <property type="term" value="F:glycosyltransferase activity"/>
    <property type="evidence" value="ECO:0007669"/>
    <property type="project" value="InterPro"/>
</dbReference>
<feature type="domain" description="Glycosyl transferase family 1" evidence="1">
    <location>
        <begin position="184"/>
        <end position="333"/>
    </location>
</feature>
<feature type="domain" description="Glycosyltransferase subfamily 4-like N-terminal" evidence="2">
    <location>
        <begin position="14"/>
        <end position="175"/>
    </location>
</feature>
<evidence type="ECO:0000313" key="4">
    <source>
        <dbReference type="Proteomes" id="UP000184327"/>
    </source>
</evidence>
<dbReference type="PANTHER" id="PTHR12526:SF630">
    <property type="entry name" value="GLYCOSYLTRANSFERASE"/>
    <property type="match status" value="1"/>
</dbReference>
<dbReference type="Gene3D" id="3.40.50.2000">
    <property type="entry name" value="Glycogen Phosphorylase B"/>
    <property type="match status" value="2"/>
</dbReference>
<name>A0A1M5AQP7_9BURK</name>
<dbReference type="OrthoDB" id="9775208at2"/>